<dbReference type="PANTHER" id="PTHR11006:SF124">
    <property type="entry name" value="ARGININE METHYLTRANSFERASE 1-RELATED"/>
    <property type="match status" value="1"/>
</dbReference>
<evidence type="ECO:0000256" key="3">
    <source>
        <dbReference type="ARBA" id="ARBA00022679"/>
    </source>
</evidence>
<comment type="catalytic activity">
    <reaction evidence="5">
        <text>L-arginyl-[protein] + S-adenosyl-L-methionine = N(omega)-methyl-L-arginyl-[protein] + S-adenosyl-L-homocysteine + H(+)</text>
        <dbReference type="Rhea" id="RHEA:48100"/>
        <dbReference type="Rhea" id="RHEA-COMP:10532"/>
        <dbReference type="Rhea" id="RHEA-COMP:11990"/>
        <dbReference type="ChEBI" id="CHEBI:15378"/>
        <dbReference type="ChEBI" id="CHEBI:29965"/>
        <dbReference type="ChEBI" id="CHEBI:57856"/>
        <dbReference type="ChEBI" id="CHEBI:59789"/>
        <dbReference type="ChEBI" id="CHEBI:65280"/>
    </reaction>
    <physiologicalReaction direction="left-to-right" evidence="5">
        <dbReference type="Rhea" id="RHEA:48101"/>
    </physiologicalReaction>
</comment>
<keyword evidence="4 6" id="KW-0949">S-adenosyl-L-methionine</keyword>
<evidence type="ECO:0000256" key="6">
    <source>
        <dbReference type="PROSITE-ProRule" id="PRU01015"/>
    </source>
</evidence>
<gene>
    <name evidence="10" type="ORF">BV898_12548</name>
</gene>
<proteinExistence type="predicted"/>
<evidence type="ECO:0000313" key="10">
    <source>
        <dbReference type="EMBL" id="OQV13225.1"/>
    </source>
</evidence>
<dbReference type="InterPro" id="IPR055135">
    <property type="entry name" value="PRMT_dom"/>
</dbReference>
<dbReference type="InterPro" id="IPR041698">
    <property type="entry name" value="Methyltransf_25"/>
</dbReference>
<dbReference type="GO" id="GO:0035242">
    <property type="term" value="F:protein-arginine omega-N asymmetric methyltransferase activity"/>
    <property type="evidence" value="ECO:0007669"/>
    <property type="project" value="UniProtKB-EC"/>
</dbReference>
<accession>A0A1W0WDD5</accession>
<dbReference type="EMBL" id="MTYJ01000128">
    <property type="protein sequence ID" value="OQV13225.1"/>
    <property type="molecule type" value="Genomic_DNA"/>
</dbReference>
<evidence type="ECO:0000256" key="2">
    <source>
        <dbReference type="ARBA" id="ARBA00022603"/>
    </source>
</evidence>
<dbReference type="GO" id="GO:0042054">
    <property type="term" value="F:histone methyltransferase activity"/>
    <property type="evidence" value="ECO:0007669"/>
    <property type="project" value="TreeGrafter"/>
</dbReference>
<dbReference type="Gene3D" id="3.40.50.150">
    <property type="entry name" value="Vaccinia Virus protein VP39"/>
    <property type="match status" value="1"/>
</dbReference>
<evidence type="ECO:0000256" key="4">
    <source>
        <dbReference type="ARBA" id="ARBA00022691"/>
    </source>
</evidence>
<dbReference type="FunFam" id="2.70.160.11:FF:000001">
    <property type="entry name" value="Blast:Protein arginine N-methyltransferase 1"/>
    <property type="match status" value="1"/>
</dbReference>
<dbReference type="InterPro" id="IPR029063">
    <property type="entry name" value="SAM-dependent_MTases_sf"/>
</dbReference>
<reference evidence="11" key="1">
    <citation type="submission" date="2017-01" db="EMBL/GenBank/DDBJ databases">
        <title>Comparative genomics of anhydrobiosis in the tardigrade Hypsibius dujardini.</title>
        <authorList>
            <person name="Yoshida Y."/>
            <person name="Koutsovoulos G."/>
            <person name="Laetsch D."/>
            <person name="Stevens L."/>
            <person name="Kumar S."/>
            <person name="Horikawa D."/>
            <person name="Ishino K."/>
            <person name="Komine S."/>
            <person name="Tomita M."/>
            <person name="Blaxter M."/>
            <person name="Arakawa K."/>
        </authorList>
    </citation>
    <scope>NUCLEOTIDE SEQUENCE [LARGE SCALE GENOMIC DNA]</scope>
    <source>
        <strain evidence="11">Z151</strain>
    </source>
</reference>
<dbReference type="GO" id="GO:0032259">
    <property type="term" value="P:methylation"/>
    <property type="evidence" value="ECO:0007669"/>
    <property type="project" value="UniProtKB-KW"/>
</dbReference>
<feature type="domain" description="Methyltransferase" evidence="8">
    <location>
        <begin position="126"/>
        <end position="225"/>
    </location>
</feature>
<protein>
    <recommendedName>
        <fullName evidence="1">type I protein arginine methyltransferase</fullName>
        <ecNumber evidence="1">2.1.1.319</ecNumber>
    </recommendedName>
</protein>
<evidence type="ECO:0000313" key="11">
    <source>
        <dbReference type="Proteomes" id="UP000192578"/>
    </source>
</evidence>
<evidence type="ECO:0000256" key="5">
    <source>
        <dbReference type="ARBA" id="ARBA00049303"/>
    </source>
</evidence>
<keyword evidence="2 6" id="KW-0489">Methyltransferase</keyword>
<evidence type="ECO:0000256" key="1">
    <source>
        <dbReference type="ARBA" id="ARBA00011925"/>
    </source>
</evidence>
<keyword evidence="11" id="KW-1185">Reference proteome</keyword>
<dbReference type="GO" id="GO:0035241">
    <property type="term" value="F:protein-arginine omega-N monomethyltransferase activity"/>
    <property type="evidence" value="ECO:0007669"/>
    <property type="project" value="TreeGrafter"/>
</dbReference>
<feature type="region of interest" description="Disordered" evidence="7">
    <location>
        <begin position="58"/>
        <end position="81"/>
    </location>
</feature>
<name>A0A1W0WDD5_HYPEX</name>
<dbReference type="Gene3D" id="2.70.160.11">
    <property type="entry name" value="Hnrnp arginine n-methyltransferase1"/>
    <property type="match status" value="1"/>
</dbReference>
<dbReference type="InterPro" id="IPR025799">
    <property type="entry name" value="Arg_MeTrfase"/>
</dbReference>
<evidence type="ECO:0000259" key="9">
    <source>
        <dbReference type="Pfam" id="PF22528"/>
    </source>
</evidence>
<dbReference type="EC" id="2.1.1.319" evidence="1"/>
<evidence type="ECO:0000259" key="8">
    <source>
        <dbReference type="Pfam" id="PF13649"/>
    </source>
</evidence>
<dbReference type="PROSITE" id="PS51678">
    <property type="entry name" value="SAM_MT_PRMT"/>
    <property type="match status" value="1"/>
</dbReference>
<dbReference type="Pfam" id="PF13649">
    <property type="entry name" value="Methyltransf_25"/>
    <property type="match status" value="1"/>
</dbReference>
<dbReference type="FunFam" id="3.40.50.150:FF:000003">
    <property type="entry name" value="Blast:Protein arginine N-methyltransferase 1"/>
    <property type="match status" value="1"/>
</dbReference>
<dbReference type="AlphaFoldDB" id="A0A1W0WDD5"/>
<organism evidence="10 11">
    <name type="scientific">Hypsibius exemplaris</name>
    <name type="common">Freshwater tardigrade</name>
    <dbReference type="NCBI Taxonomy" id="2072580"/>
    <lineage>
        <taxon>Eukaryota</taxon>
        <taxon>Metazoa</taxon>
        <taxon>Ecdysozoa</taxon>
        <taxon>Tardigrada</taxon>
        <taxon>Eutardigrada</taxon>
        <taxon>Parachela</taxon>
        <taxon>Hypsibioidea</taxon>
        <taxon>Hypsibiidae</taxon>
        <taxon>Hypsibius</taxon>
    </lineage>
</organism>
<evidence type="ECO:0000256" key="7">
    <source>
        <dbReference type="SAM" id="MobiDB-lite"/>
    </source>
</evidence>
<dbReference type="Proteomes" id="UP000192578">
    <property type="component" value="Unassembled WGS sequence"/>
</dbReference>
<comment type="caution">
    <text evidence="10">The sequence shown here is derived from an EMBL/GenBank/DDBJ whole genome shotgun (WGS) entry which is preliminary data.</text>
</comment>
<sequence length="424" mass="48073">MQFMQDLARVLVICVGLLCSSDQGLHLRSFPPRDSCEDLRKRMNGAGDATMEDIEVLDSKDHLSGPAPPTNGASGEEGKDMTSKDYYFDSYAHFGIHEEMLKDQVRTLAYKDAFMMNEHLIRGKVVLDVGCGTGILSMFAARAGAKKVYAVDCSNIVLSARQIVKDNHLDNVITVIQAKVEELTLPDGVEKVDIIVSEWMGYCLLYEAMIDTIIYARDKWLKPGGIMFPDKASMHICAIEDRDYKEDKINWWRNVYGFDMTYMRGHALAEPLVDAVDSRQIATNHTMLVEIDMYTVTIQDKTFSSKFELTAKRDDYIHALVVWFAVDFSKCHRNIRLSTSPEGEYTHWKQTVFYLDRYIAIRRGEKLSGTFSLSPGKQNIVSPNASDAPVAQRVVHIRDLDFDITVDFEGEHGKLSSSQKFKMR</sequence>
<dbReference type="PANTHER" id="PTHR11006">
    <property type="entry name" value="PROTEIN ARGININE N-METHYLTRANSFERASE"/>
    <property type="match status" value="1"/>
</dbReference>
<feature type="domain" description="Protein arginine N-methyltransferase" evidence="9">
    <location>
        <begin position="230"/>
        <end position="379"/>
    </location>
</feature>
<keyword evidence="3 6" id="KW-0808">Transferase</keyword>
<dbReference type="OrthoDB" id="7848332at2759"/>
<dbReference type="SUPFAM" id="SSF53335">
    <property type="entry name" value="S-adenosyl-L-methionine-dependent methyltransferases"/>
    <property type="match status" value="1"/>
</dbReference>
<dbReference type="CDD" id="cd02440">
    <property type="entry name" value="AdoMet_MTases"/>
    <property type="match status" value="1"/>
</dbReference>
<dbReference type="Pfam" id="PF22528">
    <property type="entry name" value="PRMT_C"/>
    <property type="match status" value="1"/>
</dbReference>
<dbReference type="GO" id="GO:0005634">
    <property type="term" value="C:nucleus"/>
    <property type="evidence" value="ECO:0007669"/>
    <property type="project" value="TreeGrafter"/>
</dbReference>